<organism evidence="8 9">
    <name type="scientific">Arachis duranensis</name>
    <name type="common">Wild peanut</name>
    <dbReference type="NCBI Taxonomy" id="130453"/>
    <lineage>
        <taxon>Eukaryota</taxon>
        <taxon>Viridiplantae</taxon>
        <taxon>Streptophyta</taxon>
        <taxon>Embryophyta</taxon>
        <taxon>Tracheophyta</taxon>
        <taxon>Spermatophyta</taxon>
        <taxon>Magnoliopsida</taxon>
        <taxon>eudicotyledons</taxon>
        <taxon>Gunneridae</taxon>
        <taxon>Pentapetalae</taxon>
        <taxon>rosids</taxon>
        <taxon>fabids</taxon>
        <taxon>Fabales</taxon>
        <taxon>Fabaceae</taxon>
        <taxon>Papilionoideae</taxon>
        <taxon>50 kb inversion clade</taxon>
        <taxon>dalbergioids sensu lato</taxon>
        <taxon>Dalbergieae</taxon>
        <taxon>Pterocarpus clade</taxon>
        <taxon>Arachis</taxon>
    </lineage>
</organism>
<proteinExistence type="predicted"/>
<reference evidence="8" key="1">
    <citation type="journal article" date="2016" name="Nat. Genet.">
        <title>The genome sequences of Arachis duranensis and Arachis ipaensis, the diploid ancestors of cultivated peanut.</title>
        <authorList>
            <person name="Bertioli D.J."/>
            <person name="Cannon S.B."/>
            <person name="Froenicke L."/>
            <person name="Huang G."/>
            <person name="Farmer A.D."/>
            <person name="Cannon E.K."/>
            <person name="Liu X."/>
            <person name="Gao D."/>
            <person name="Clevenger J."/>
            <person name="Dash S."/>
            <person name="Ren L."/>
            <person name="Moretzsohn M.C."/>
            <person name="Shirasawa K."/>
            <person name="Huang W."/>
            <person name="Vidigal B."/>
            <person name="Abernathy B."/>
            <person name="Chu Y."/>
            <person name="Niederhuth C.E."/>
            <person name="Umale P."/>
            <person name="Araujo A.C."/>
            <person name="Kozik A."/>
            <person name="Kim K.D."/>
            <person name="Burow M.D."/>
            <person name="Varshney R.K."/>
            <person name="Wang X."/>
            <person name="Zhang X."/>
            <person name="Barkley N."/>
            <person name="Guimaraes P.M."/>
            <person name="Isobe S."/>
            <person name="Guo B."/>
            <person name="Liao B."/>
            <person name="Stalker H.T."/>
            <person name="Schmitz R.J."/>
            <person name="Scheffler B.E."/>
            <person name="Leal-Bertioli S.C."/>
            <person name="Xun X."/>
            <person name="Jackson S.A."/>
            <person name="Michelmore R."/>
            <person name="Ozias-Akins P."/>
        </authorList>
    </citation>
    <scope>NUCLEOTIDE SEQUENCE [LARGE SCALE GENOMIC DNA]</scope>
    <source>
        <strain evidence="8">cv. V14167</strain>
    </source>
</reference>
<keyword evidence="1" id="KW-0479">Metal-binding</keyword>
<keyword evidence="6" id="KW-0812">Transmembrane</keyword>
<keyword evidence="8" id="KW-1185">Reference proteome</keyword>
<reference evidence="9" key="2">
    <citation type="submission" date="2025-08" db="UniProtKB">
        <authorList>
            <consortium name="RefSeq"/>
        </authorList>
    </citation>
    <scope>IDENTIFICATION</scope>
    <source>
        <tissue evidence="9">Whole plant</tissue>
    </source>
</reference>
<feature type="compositionally biased region" description="Polar residues" evidence="5">
    <location>
        <begin position="21"/>
        <end position="30"/>
    </location>
</feature>
<evidence type="ECO:0000313" key="8">
    <source>
        <dbReference type="Proteomes" id="UP000515211"/>
    </source>
</evidence>
<gene>
    <name evidence="9" type="primary">LOC127741612</name>
</gene>
<dbReference type="Proteomes" id="UP000515211">
    <property type="component" value="Chromosome 9"/>
</dbReference>
<keyword evidence="6" id="KW-1133">Transmembrane helix</keyword>
<keyword evidence="6" id="KW-0472">Membrane</keyword>
<feature type="region of interest" description="Disordered" evidence="5">
    <location>
        <begin position="1"/>
        <end position="31"/>
    </location>
</feature>
<dbReference type="RefSeq" id="XP_052110347.1">
    <property type="nucleotide sequence ID" value="XM_052254387.1"/>
</dbReference>
<dbReference type="AlphaFoldDB" id="A0A9C6TA10"/>
<dbReference type="KEGG" id="adu:127741612"/>
<feature type="transmembrane region" description="Helical" evidence="6">
    <location>
        <begin position="134"/>
        <end position="152"/>
    </location>
</feature>
<evidence type="ECO:0000259" key="7">
    <source>
        <dbReference type="PROSITE" id="PS51999"/>
    </source>
</evidence>
<evidence type="ECO:0000256" key="5">
    <source>
        <dbReference type="SAM" id="MobiDB-lite"/>
    </source>
</evidence>
<feature type="compositionally biased region" description="Basic and acidic residues" evidence="5">
    <location>
        <begin position="1"/>
        <end position="19"/>
    </location>
</feature>
<name>A0A9C6TA10_ARADU</name>
<evidence type="ECO:0000256" key="3">
    <source>
        <dbReference type="ARBA" id="ARBA00022833"/>
    </source>
</evidence>
<dbReference type="GO" id="GO:0008270">
    <property type="term" value="F:zinc ion binding"/>
    <property type="evidence" value="ECO:0007669"/>
    <property type="project" value="UniProtKB-KW"/>
</dbReference>
<evidence type="ECO:0000256" key="6">
    <source>
        <dbReference type="SAM" id="Phobius"/>
    </source>
</evidence>
<keyword evidence="2 4" id="KW-0863">Zinc-finger</keyword>
<evidence type="ECO:0000256" key="2">
    <source>
        <dbReference type="ARBA" id="ARBA00022771"/>
    </source>
</evidence>
<evidence type="ECO:0000313" key="9">
    <source>
        <dbReference type="RefSeq" id="XP_052110347.1"/>
    </source>
</evidence>
<sequence>MKTEEHSSDSIRHSWKEKSMGASSNNSGNVGMTRKKFTHPICYCGAHAILFESTTSSNPNKLFFGCSYFKTPSTHCKYFKWLDDLINESGYTVVEVQKMEVHGRLKELEDKIKEMEIKLYDGIHGRRYTRQNRCIIMAFVIVVVGGIFITALQPNRM</sequence>
<keyword evidence="3" id="KW-0862">Zinc</keyword>
<feature type="domain" description="GRF-type" evidence="7">
    <location>
        <begin position="42"/>
        <end position="85"/>
    </location>
</feature>
<dbReference type="InterPro" id="IPR010666">
    <property type="entry name" value="Znf_GRF"/>
</dbReference>
<dbReference type="PROSITE" id="PS51999">
    <property type="entry name" value="ZF_GRF"/>
    <property type="match status" value="1"/>
</dbReference>
<evidence type="ECO:0000256" key="1">
    <source>
        <dbReference type="ARBA" id="ARBA00022723"/>
    </source>
</evidence>
<dbReference type="PANTHER" id="PTHR33248">
    <property type="entry name" value="ZINC ION-BINDING PROTEIN"/>
    <property type="match status" value="1"/>
</dbReference>
<dbReference type="GeneID" id="127741612"/>
<accession>A0A9C6TA10</accession>
<evidence type="ECO:0000256" key="4">
    <source>
        <dbReference type="PROSITE-ProRule" id="PRU01343"/>
    </source>
</evidence>
<protein>
    <submittedName>
        <fullName evidence="9">Uncharacterized protein At4g04775-like</fullName>
    </submittedName>
</protein>